<dbReference type="InterPro" id="IPR016274">
    <property type="entry name" value="Histidine_acid_Pase_euk"/>
</dbReference>
<accession>A0ABP1CNE8</accession>
<reference evidence="5" key="1">
    <citation type="submission" date="2024-04" db="EMBL/GenBank/DDBJ databases">
        <authorList>
            <person name="Shaw F."/>
            <person name="Minotto A."/>
        </authorList>
    </citation>
    <scope>NUCLEOTIDE SEQUENCE [LARGE SCALE GENOMIC DNA]</scope>
</reference>
<dbReference type="EMBL" id="OZ037944">
    <property type="protein sequence ID" value="CAL1697232.1"/>
    <property type="molecule type" value="Genomic_DNA"/>
</dbReference>
<evidence type="ECO:0000256" key="3">
    <source>
        <dbReference type="SAM" id="SignalP"/>
    </source>
</evidence>
<organism evidence="4 5">
    <name type="scientific">Somion occarium</name>
    <dbReference type="NCBI Taxonomy" id="3059160"/>
    <lineage>
        <taxon>Eukaryota</taxon>
        <taxon>Fungi</taxon>
        <taxon>Dikarya</taxon>
        <taxon>Basidiomycota</taxon>
        <taxon>Agaricomycotina</taxon>
        <taxon>Agaricomycetes</taxon>
        <taxon>Polyporales</taxon>
        <taxon>Cerrenaceae</taxon>
        <taxon>Somion</taxon>
    </lineage>
</organism>
<dbReference type="CDD" id="cd07061">
    <property type="entry name" value="HP_HAP_like"/>
    <property type="match status" value="1"/>
</dbReference>
<feature type="signal peptide" evidence="3">
    <location>
        <begin position="1"/>
        <end position="18"/>
    </location>
</feature>
<dbReference type="SUPFAM" id="SSF53254">
    <property type="entry name" value="Phosphoglycerate mutase-like"/>
    <property type="match status" value="1"/>
</dbReference>
<evidence type="ECO:0000313" key="4">
    <source>
        <dbReference type="EMBL" id="CAL1697232.1"/>
    </source>
</evidence>
<keyword evidence="5" id="KW-1185">Reference proteome</keyword>
<gene>
    <name evidence="4" type="ORF">GFSPODELE1_LOCUS1554</name>
</gene>
<dbReference type="Gene3D" id="3.40.50.1240">
    <property type="entry name" value="Phosphoglycerate mutase-like"/>
    <property type="match status" value="1"/>
</dbReference>
<dbReference type="Pfam" id="PF00328">
    <property type="entry name" value="His_Phos_2"/>
    <property type="match status" value="1"/>
</dbReference>
<proteinExistence type="predicted"/>
<protein>
    <recommendedName>
        <fullName evidence="6">Phosphoglycerate mutase-like protein</fullName>
    </recommendedName>
</protein>
<keyword evidence="1" id="KW-0378">Hydrolase</keyword>
<dbReference type="InterPro" id="IPR000560">
    <property type="entry name" value="His_Pase_clade-2"/>
</dbReference>
<feature type="chain" id="PRO_5045351878" description="Phosphoglycerate mutase-like protein" evidence="3">
    <location>
        <begin position="19"/>
        <end position="504"/>
    </location>
</feature>
<evidence type="ECO:0000256" key="1">
    <source>
        <dbReference type="ARBA" id="ARBA00022801"/>
    </source>
</evidence>
<evidence type="ECO:0008006" key="6">
    <source>
        <dbReference type="Google" id="ProtNLM"/>
    </source>
</evidence>
<evidence type="ECO:0000256" key="2">
    <source>
        <dbReference type="ARBA" id="ARBA00023180"/>
    </source>
</evidence>
<evidence type="ECO:0000313" key="5">
    <source>
        <dbReference type="Proteomes" id="UP001497453"/>
    </source>
</evidence>
<dbReference type="PANTHER" id="PTHR20963:SF14">
    <property type="entry name" value="ACID PHOSPHATASE, PUTATIVE-RELATED"/>
    <property type="match status" value="1"/>
</dbReference>
<dbReference type="PIRSF" id="PIRSF000894">
    <property type="entry name" value="Acid_phosphatase"/>
    <property type="match status" value="1"/>
</dbReference>
<keyword evidence="2" id="KW-0325">Glycoprotein</keyword>
<dbReference type="Proteomes" id="UP001497453">
    <property type="component" value="Chromosome 1"/>
</dbReference>
<dbReference type="InterPro" id="IPR029033">
    <property type="entry name" value="His_PPase_superfam"/>
</dbReference>
<keyword evidence="3" id="KW-0732">Signal</keyword>
<sequence>MTALRTTLLALLITRTYATPVSRALLNIRNVDGVEIPHVRPEVLGTNSTEGFNILEHLAGISPYFDSPGVSLPKQPPPSCHVRTAAYIIRHSNIYANDFDYEQYIQPFTQKVFDFGSQRQNFSALPQLAFLANWSTPITNATEQVEKLTPSGETSAQALGKLIAGLYPQLIETASNASVFNVWTSEAERAIDSATPFIEGLFGKSPNVQNTTATSAGPTLVRVSDNETLSANTLVPHETCPNFDSAAGSNQSMTWINTYTVPIIQRFNVAIPTFNFTALDIYAMQQLCGYETVITNSSEFCKAFEPDDWLGFEYANDLMYWYSLGYGQTLSPTLGIPWLNATTALLTSPTPSQPLYFSFTHREEPPFILTALNLFNNSAYSANSNINSTMPTTEINYLRAWKTSEILPFLGHVALERLECEPDIPSFTTDSYVRALVNSAPIPIPGCQSGPGASCPLGEFMRYVEERSQTYGDFVGLCGIDSGSGNATNTLGIYQGNVPQVPDS</sequence>
<dbReference type="PANTHER" id="PTHR20963">
    <property type="entry name" value="MULTIPLE INOSITOL POLYPHOSPHATE PHOSPHATASE-RELATED"/>
    <property type="match status" value="1"/>
</dbReference>
<name>A0ABP1CNE8_9APHY</name>